<comment type="caution">
    <text evidence="1">The sequence shown here is derived from an EMBL/GenBank/DDBJ whole genome shotgun (WGS) entry which is preliminary data.</text>
</comment>
<sequence length="177" mass="19025">MWTKFISNILGMGIFSSCILAAVLPVQAQIMIQGSNLSGNLNYDYNNPIVPILNRLTGLDVNSFNLETDIGRISNFQGNGQLKGVSNFLQNGQSTTGTLSGLINGQSQITNGNLLRELSNLGITVADQFSLPQLGFNSQAIQTLINNPNYGNIVSPDLTTIPGLPSRIYPSLTVPNR</sequence>
<evidence type="ECO:0000313" key="2">
    <source>
        <dbReference type="Proteomes" id="UP000092382"/>
    </source>
</evidence>
<dbReference type="STRING" id="1803587.GCA_001593825_02535"/>
<reference evidence="1 2" key="1">
    <citation type="submission" date="2015-09" db="EMBL/GenBank/DDBJ databases">
        <title>Whole genome shotgun sequence assembly of Aphanizomenon flos-aquae UKL13.</title>
        <authorList>
            <person name="Driscoll C."/>
        </authorList>
    </citation>
    <scope>NUCLEOTIDE SEQUENCE [LARGE SCALE GENOMIC DNA]</scope>
    <source>
        <strain evidence="1">MDT13</strain>
    </source>
</reference>
<dbReference type="EMBL" id="LJOY01000006">
    <property type="protein sequence ID" value="OBQ26897.1"/>
    <property type="molecule type" value="Genomic_DNA"/>
</dbReference>
<proteinExistence type="predicted"/>
<accession>A0A1B7W0X6</accession>
<dbReference type="PATRIC" id="fig|1710894.3.peg.907"/>
<dbReference type="Proteomes" id="UP000092382">
    <property type="component" value="Unassembled WGS sequence"/>
</dbReference>
<dbReference type="AlphaFoldDB" id="A0A1B7W0X6"/>
<protein>
    <submittedName>
        <fullName evidence="1">Uncharacterized protein</fullName>
    </submittedName>
</protein>
<name>A0A1B7W0X6_APHFL</name>
<evidence type="ECO:0000313" key="1">
    <source>
        <dbReference type="EMBL" id="OBQ26897.1"/>
    </source>
</evidence>
<dbReference type="PROSITE" id="PS51257">
    <property type="entry name" value="PROKAR_LIPOPROTEIN"/>
    <property type="match status" value="1"/>
</dbReference>
<gene>
    <name evidence="1" type="ORF">AN481_03280</name>
</gene>
<organism evidence="1 2">
    <name type="scientific">Aphanizomenon flos-aquae LD13</name>
    <dbReference type="NCBI Taxonomy" id="1710894"/>
    <lineage>
        <taxon>Bacteria</taxon>
        <taxon>Bacillati</taxon>
        <taxon>Cyanobacteriota</taxon>
        <taxon>Cyanophyceae</taxon>
        <taxon>Nostocales</taxon>
        <taxon>Aphanizomenonaceae</taxon>
        <taxon>Aphanizomenon</taxon>
    </lineage>
</organism>